<dbReference type="AlphaFoldDB" id="A0A8J8P8Y6"/>
<feature type="compositionally biased region" description="Polar residues" evidence="1">
    <location>
        <begin position="256"/>
        <end position="270"/>
    </location>
</feature>
<dbReference type="EMBL" id="RKLU01000002">
    <property type="protein sequence ID" value="TQQ83120.1"/>
    <property type="molecule type" value="Genomic_DNA"/>
</dbReference>
<dbReference type="InterPro" id="IPR025491">
    <property type="entry name" value="DUF4382"/>
</dbReference>
<protein>
    <submittedName>
        <fullName evidence="3">DUF4382 domain-containing protein</fullName>
    </submittedName>
</protein>
<feature type="region of interest" description="Disordered" evidence="1">
    <location>
        <begin position="227"/>
        <end position="270"/>
    </location>
</feature>
<proteinExistence type="predicted"/>
<feature type="compositionally biased region" description="Polar residues" evidence="1">
    <location>
        <begin position="26"/>
        <end position="36"/>
    </location>
</feature>
<evidence type="ECO:0000256" key="1">
    <source>
        <dbReference type="SAM" id="MobiDB-lite"/>
    </source>
</evidence>
<comment type="caution">
    <text evidence="3">The sequence shown here is derived from an EMBL/GenBank/DDBJ whole genome shotgun (WGS) entry which is preliminary data.</text>
</comment>
<accession>A0A8J8P8Y6</accession>
<dbReference type="Proteomes" id="UP000705823">
    <property type="component" value="Unassembled WGS sequence"/>
</dbReference>
<organism evidence="3 4">
    <name type="scientific">Halonotius terrestris</name>
    <dbReference type="NCBI Taxonomy" id="2487750"/>
    <lineage>
        <taxon>Archaea</taxon>
        <taxon>Methanobacteriati</taxon>
        <taxon>Methanobacteriota</taxon>
        <taxon>Stenosarchaea group</taxon>
        <taxon>Halobacteria</taxon>
        <taxon>Halobacteriales</taxon>
        <taxon>Haloferacaceae</taxon>
        <taxon>Halonotius</taxon>
    </lineage>
</organism>
<reference evidence="3" key="1">
    <citation type="submission" date="2019-02" db="EMBL/GenBank/DDBJ databases">
        <title>Halonotius sp. a new haloarchaeum isolated from saline soil.</title>
        <authorList>
            <person name="Duran-Viseras A."/>
            <person name="Sanchez-Porro C."/>
            <person name="Ventosa A."/>
        </authorList>
    </citation>
    <scope>NUCLEOTIDE SEQUENCE</scope>
    <source>
        <strain evidence="3">F15B</strain>
    </source>
</reference>
<evidence type="ECO:0000313" key="3">
    <source>
        <dbReference type="EMBL" id="TQQ83120.1"/>
    </source>
</evidence>
<gene>
    <name evidence="3" type="ORF">EGH24_05425</name>
</gene>
<feature type="compositionally biased region" description="Acidic residues" evidence="1">
    <location>
        <begin position="85"/>
        <end position="112"/>
    </location>
</feature>
<feature type="region of interest" description="Disordered" evidence="1">
    <location>
        <begin position="54"/>
        <end position="112"/>
    </location>
</feature>
<evidence type="ECO:0000259" key="2">
    <source>
        <dbReference type="Pfam" id="PF14321"/>
    </source>
</evidence>
<dbReference type="Pfam" id="PF14321">
    <property type="entry name" value="DUF4382"/>
    <property type="match status" value="1"/>
</dbReference>
<feature type="region of interest" description="Disordered" evidence="1">
    <location>
        <begin position="1"/>
        <end position="38"/>
    </location>
</feature>
<evidence type="ECO:0000313" key="4">
    <source>
        <dbReference type="Proteomes" id="UP000705823"/>
    </source>
</evidence>
<feature type="domain" description="DUF4382" evidence="2">
    <location>
        <begin position="26"/>
        <end position="214"/>
    </location>
</feature>
<sequence length="270" mass="28725">MIGLAGCAGSSDETSSEDGSDDTAFGTLSTSVTDQPNAIDDFESLTVTLAGIWIKPAGGDGGSEEMDDEEMNDSDGSMNESEMNGSDDEMNESDEEMDEEEMEDEEMDEEGDDAGRRYIEFEEPQEADLVQLQGSSTKLIDETEVEAGDYEFLQLDVSGTEGVLTDGSDANVTTPGEAPLKFNKSFEVRAEETTRFIADFAPNRTGNGRYIIRPVATSTTVLYGDEEYQGGDASMDGGNETMDGGNETMDDGSSGGNETMSGNQTGNASS</sequence>
<keyword evidence="4" id="KW-1185">Reference proteome</keyword>
<name>A0A8J8P8Y6_9EURY</name>
<feature type="compositionally biased region" description="Acidic residues" evidence="1">
    <location>
        <begin position="62"/>
        <end position="73"/>
    </location>
</feature>